<dbReference type="InterPro" id="IPR046348">
    <property type="entry name" value="SIS_dom_sf"/>
</dbReference>
<keyword evidence="6" id="KW-1185">Reference proteome</keyword>
<evidence type="ECO:0000256" key="1">
    <source>
        <dbReference type="ARBA" id="ARBA00023015"/>
    </source>
</evidence>
<evidence type="ECO:0000259" key="4">
    <source>
        <dbReference type="PROSITE" id="PS51071"/>
    </source>
</evidence>
<dbReference type="CDD" id="cd05013">
    <property type="entry name" value="SIS_RpiR"/>
    <property type="match status" value="1"/>
</dbReference>
<organism evidence="5 6">
    <name type="scientific">Pilimelia anulata</name>
    <dbReference type="NCBI Taxonomy" id="53371"/>
    <lineage>
        <taxon>Bacteria</taxon>
        <taxon>Bacillati</taxon>
        <taxon>Actinomycetota</taxon>
        <taxon>Actinomycetes</taxon>
        <taxon>Micromonosporales</taxon>
        <taxon>Micromonosporaceae</taxon>
        <taxon>Pilimelia</taxon>
    </lineage>
</organism>
<dbReference type="PROSITE" id="PS51071">
    <property type="entry name" value="HTH_RPIR"/>
    <property type="match status" value="1"/>
</dbReference>
<dbReference type="InterPro" id="IPR035472">
    <property type="entry name" value="RpiR-like_SIS"/>
</dbReference>
<keyword evidence="1" id="KW-0805">Transcription regulation</keyword>
<sequence length="275" mass="28807">MNENAINALWRGVRLTPTQRRIAHVLAAEPGAAAFLSAGELAERAGVSQPSVTRFAVALGLDGYPALRRRLRDLAVDAPRPPVADGPWQAAVRAERENLDRLADALRDPSAVARAGELLAGSAPLLALGLRTAAPLAAYVGYFGRKVHADVRVLDHAGSQLDDALEQGRDAGATALLAIVLPRYPREAIDAMRAARAAGLRVVAITDSPVSPAVEHADVALVAAVGTDLVFDVHAAPLALTMVLLQAVCDAGGERAQARLEAFDASAHRRGIFVS</sequence>
<dbReference type="Pfam" id="PF01380">
    <property type="entry name" value="SIS"/>
    <property type="match status" value="1"/>
</dbReference>
<dbReference type="RefSeq" id="WP_189171735.1">
    <property type="nucleotide sequence ID" value="NZ_BMQB01000010.1"/>
</dbReference>
<keyword evidence="3" id="KW-0804">Transcription</keyword>
<dbReference type="InterPro" id="IPR036388">
    <property type="entry name" value="WH-like_DNA-bd_sf"/>
</dbReference>
<dbReference type="EMBL" id="BMQB01000010">
    <property type="protein sequence ID" value="GGK06181.1"/>
    <property type="molecule type" value="Genomic_DNA"/>
</dbReference>
<dbReference type="Gene3D" id="3.40.50.10490">
    <property type="entry name" value="Glucose-6-phosphate isomerase like protein, domain 1"/>
    <property type="match status" value="1"/>
</dbReference>
<dbReference type="GO" id="GO:0003677">
    <property type="term" value="F:DNA binding"/>
    <property type="evidence" value="ECO:0007669"/>
    <property type="project" value="UniProtKB-KW"/>
</dbReference>
<accession>A0A8J3FCJ3</accession>
<dbReference type="GO" id="GO:0097367">
    <property type="term" value="F:carbohydrate derivative binding"/>
    <property type="evidence" value="ECO:0007669"/>
    <property type="project" value="InterPro"/>
</dbReference>
<dbReference type="InterPro" id="IPR047640">
    <property type="entry name" value="RpiR-like"/>
</dbReference>
<gene>
    <name evidence="5" type="ORF">GCM10010123_40060</name>
</gene>
<reference evidence="5" key="1">
    <citation type="journal article" date="2014" name="Int. J. Syst. Evol. Microbiol.">
        <title>Complete genome sequence of Corynebacterium casei LMG S-19264T (=DSM 44701T), isolated from a smear-ripened cheese.</title>
        <authorList>
            <consortium name="US DOE Joint Genome Institute (JGI-PGF)"/>
            <person name="Walter F."/>
            <person name="Albersmeier A."/>
            <person name="Kalinowski J."/>
            <person name="Ruckert C."/>
        </authorList>
    </citation>
    <scope>NUCLEOTIDE SEQUENCE</scope>
    <source>
        <strain evidence="5">JCM 3090</strain>
    </source>
</reference>
<proteinExistence type="predicted"/>
<dbReference type="Pfam" id="PF01418">
    <property type="entry name" value="HTH_6"/>
    <property type="match status" value="1"/>
</dbReference>
<dbReference type="InterPro" id="IPR000281">
    <property type="entry name" value="HTH_RpiR"/>
</dbReference>
<dbReference type="Gene3D" id="1.10.10.10">
    <property type="entry name" value="Winged helix-like DNA-binding domain superfamily/Winged helix DNA-binding domain"/>
    <property type="match status" value="1"/>
</dbReference>
<feature type="domain" description="HTH rpiR-type" evidence="4">
    <location>
        <begin position="2"/>
        <end position="78"/>
    </location>
</feature>
<dbReference type="SUPFAM" id="SSF46689">
    <property type="entry name" value="Homeodomain-like"/>
    <property type="match status" value="1"/>
</dbReference>
<dbReference type="AlphaFoldDB" id="A0A8J3FCJ3"/>
<dbReference type="InterPro" id="IPR009057">
    <property type="entry name" value="Homeodomain-like_sf"/>
</dbReference>
<dbReference type="InterPro" id="IPR001347">
    <property type="entry name" value="SIS_dom"/>
</dbReference>
<evidence type="ECO:0000313" key="5">
    <source>
        <dbReference type="EMBL" id="GGK06181.1"/>
    </source>
</evidence>
<dbReference type="PANTHER" id="PTHR30514">
    <property type="entry name" value="GLUCOKINASE"/>
    <property type="match status" value="1"/>
</dbReference>
<dbReference type="SUPFAM" id="SSF53697">
    <property type="entry name" value="SIS domain"/>
    <property type="match status" value="1"/>
</dbReference>
<protein>
    <submittedName>
        <fullName evidence="5">Transcriptional regulator</fullName>
    </submittedName>
</protein>
<keyword evidence="2" id="KW-0238">DNA-binding</keyword>
<evidence type="ECO:0000256" key="3">
    <source>
        <dbReference type="ARBA" id="ARBA00023163"/>
    </source>
</evidence>
<dbReference type="GO" id="GO:1901135">
    <property type="term" value="P:carbohydrate derivative metabolic process"/>
    <property type="evidence" value="ECO:0007669"/>
    <property type="project" value="InterPro"/>
</dbReference>
<dbReference type="Proteomes" id="UP000649739">
    <property type="component" value="Unassembled WGS sequence"/>
</dbReference>
<dbReference type="PANTHER" id="PTHR30514:SF18">
    <property type="entry name" value="RPIR-FAMILY TRANSCRIPTIONAL REGULATOR"/>
    <property type="match status" value="1"/>
</dbReference>
<comment type="caution">
    <text evidence="5">The sequence shown here is derived from an EMBL/GenBank/DDBJ whole genome shotgun (WGS) entry which is preliminary data.</text>
</comment>
<evidence type="ECO:0000256" key="2">
    <source>
        <dbReference type="ARBA" id="ARBA00023125"/>
    </source>
</evidence>
<dbReference type="GO" id="GO:0003700">
    <property type="term" value="F:DNA-binding transcription factor activity"/>
    <property type="evidence" value="ECO:0007669"/>
    <property type="project" value="InterPro"/>
</dbReference>
<evidence type="ECO:0000313" key="6">
    <source>
        <dbReference type="Proteomes" id="UP000649739"/>
    </source>
</evidence>
<reference evidence="5" key="2">
    <citation type="submission" date="2020-09" db="EMBL/GenBank/DDBJ databases">
        <authorList>
            <person name="Sun Q."/>
            <person name="Ohkuma M."/>
        </authorList>
    </citation>
    <scope>NUCLEOTIDE SEQUENCE</scope>
    <source>
        <strain evidence="5">JCM 3090</strain>
    </source>
</reference>
<name>A0A8J3FCJ3_9ACTN</name>